<dbReference type="RefSeq" id="XP_022244875.1">
    <property type="nucleotide sequence ID" value="XM_022389167.1"/>
</dbReference>
<dbReference type="GeneID" id="106462046"/>
<evidence type="ECO:0000313" key="2">
    <source>
        <dbReference type="RefSeq" id="XP_022244875.1"/>
    </source>
</evidence>
<organism evidence="1 2">
    <name type="scientific">Limulus polyphemus</name>
    <name type="common">Atlantic horseshoe crab</name>
    <dbReference type="NCBI Taxonomy" id="6850"/>
    <lineage>
        <taxon>Eukaryota</taxon>
        <taxon>Metazoa</taxon>
        <taxon>Ecdysozoa</taxon>
        <taxon>Arthropoda</taxon>
        <taxon>Chelicerata</taxon>
        <taxon>Merostomata</taxon>
        <taxon>Xiphosura</taxon>
        <taxon>Limulidae</taxon>
        <taxon>Limulus</taxon>
    </lineage>
</organism>
<evidence type="ECO:0000313" key="1">
    <source>
        <dbReference type="Proteomes" id="UP000694941"/>
    </source>
</evidence>
<keyword evidence="1" id="KW-1185">Reference proteome</keyword>
<dbReference type="Proteomes" id="UP000694941">
    <property type="component" value="Unplaced"/>
</dbReference>
<sequence length="269" mass="29913">MNISCQYRWELVSRRFINEHILSVQVGTGQQEHIAKPSSPSSALIRGCSAMAVAFFAPELASSGVDQLCMLFNYLTSHISSSSSPTLEFYLAVGLGMIIQKLCCEGHADENGTEITNLILNNMRRLESCCYGEDDSDMRTGPLLGLVAAVCGLSRTKNSECHSFVDHTRSWLYKRLKQEDSTTLTYEVLCLSVSWVFMASGAANLVSLSDVEELFRWFEEKRQEAPQCGGTAVSIGFLVDTLQRLGHNDAPNLRETLLKLWLRILTSEV</sequence>
<reference evidence="2" key="1">
    <citation type="submission" date="2025-08" db="UniProtKB">
        <authorList>
            <consortium name="RefSeq"/>
        </authorList>
    </citation>
    <scope>IDENTIFICATION</scope>
    <source>
        <tissue evidence="2">Muscle</tissue>
    </source>
</reference>
<accession>A0ABM1SML9</accession>
<name>A0ABM1SML9_LIMPO</name>
<proteinExistence type="predicted"/>
<gene>
    <name evidence="2" type="primary">LOC106462046</name>
</gene>
<protein>
    <submittedName>
        <fullName evidence="2">Uncharacterized protein LOC106462046</fullName>
    </submittedName>
</protein>